<dbReference type="SUPFAM" id="SSF52518">
    <property type="entry name" value="Thiamin diphosphate-binding fold (THDP-binding)"/>
    <property type="match status" value="2"/>
</dbReference>
<comment type="caution">
    <text evidence="3">The sequence shown here is derived from an EMBL/GenBank/DDBJ whole genome shotgun (WGS) entry which is preliminary data.</text>
</comment>
<evidence type="ECO:0000313" key="3">
    <source>
        <dbReference type="EMBL" id="NMC62499.1"/>
    </source>
</evidence>
<dbReference type="InterPro" id="IPR005475">
    <property type="entry name" value="Transketolase-like_Pyr-bd"/>
</dbReference>
<dbReference type="InterPro" id="IPR029061">
    <property type="entry name" value="THDP-binding"/>
</dbReference>
<dbReference type="Pfam" id="PF00456">
    <property type="entry name" value="Transketolase_N"/>
    <property type="match status" value="1"/>
</dbReference>
<evidence type="ECO:0000259" key="1">
    <source>
        <dbReference type="Pfam" id="PF00456"/>
    </source>
</evidence>
<evidence type="ECO:0000313" key="4">
    <source>
        <dbReference type="Proteomes" id="UP000524246"/>
    </source>
</evidence>
<feature type="domain" description="Transketolase N-terminal" evidence="1">
    <location>
        <begin position="55"/>
        <end position="242"/>
    </location>
</feature>
<dbReference type="Gene3D" id="3.40.50.970">
    <property type="match status" value="2"/>
</dbReference>
<dbReference type="InterPro" id="IPR051157">
    <property type="entry name" value="PDH/Transketolase"/>
</dbReference>
<dbReference type="EMBL" id="JAAZON010000208">
    <property type="protein sequence ID" value="NMC62499.1"/>
    <property type="molecule type" value="Genomic_DNA"/>
</dbReference>
<feature type="non-terminal residue" evidence="3">
    <location>
        <position position="1"/>
    </location>
</feature>
<proteinExistence type="predicted"/>
<dbReference type="AlphaFoldDB" id="A0A7X9FRJ8"/>
<feature type="domain" description="Transketolase-like pyrimidine-binding" evidence="2">
    <location>
        <begin position="353"/>
        <end position="538"/>
    </location>
</feature>
<evidence type="ECO:0008006" key="5">
    <source>
        <dbReference type="Google" id="ProtNLM"/>
    </source>
</evidence>
<dbReference type="PANTHER" id="PTHR43825:SF1">
    <property type="entry name" value="TRANSKETOLASE-LIKE PYRIMIDINE-BINDING DOMAIN-CONTAINING PROTEIN"/>
    <property type="match status" value="1"/>
</dbReference>
<name>A0A7X9FRJ8_9DELT</name>
<dbReference type="InterPro" id="IPR005474">
    <property type="entry name" value="Transketolase_N"/>
</dbReference>
<gene>
    <name evidence="3" type="ORF">GYA55_04955</name>
</gene>
<dbReference type="Pfam" id="PF02779">
    <property type="entry name" value="Transket_pyr"/>
    <property type="match status" value="1"/>
</dbReference>
<accession>A0A7X9FRJ8</accession>
<evidence type="ECO:0000259" key="2">
    <source>
        <dbReference type="Pfam" id="PF02779"/>
    </source>
</evidence>
<dbReference type="Proteomes" id="UP000524246">
    <property type="component" value="Unassembled WGS sequence"/>
</dbReference>
<dbReference type="PANTHER" id="PTHR43825">
    <property type="entry name" value="PYRUVATE DEHYDROGENASE E1 COMPONENT"/>
    <property type="match status" value="1"/>
</dbReference>
<protein>
    <recommendedName>
        <fullName evidence="5">Transketolase-like pyrimidine-binding domain-containing protein</fullName>
    </recommendedName>
</protein>
<sequence>MSNPDEATADIISYAAGHKAMGLYAMWALRNEIFRQYNEDLLPKDPKKQLRLEDLLGFRRNPTQNTPLFKKFGAKALDGHPSPMVPFVRLSTGASGVGVGSSFGLAFAARDCYGANAPFVHVIEGEGGLTPGRVHEAMAAASSAQVNNIVLHIDWNQASIDSDRVCRDAGLPGDYVQWNPMEFAYLHDWNVIYVPNGFDFEQIIAAQRVSVERSNDQPTCIVYRTVKGWKYGIEGKASHGAGHKFCSDEFRKFLEPFETEFGLKFPVFDGDYSEEGIEELYYQYLQCIRRAMESRQDMVQALGTQLHGAAKALSNSKKTWREDAPDVKKLYGFSPNKIPSGLCMEAGTNDTLRDSLGRVLDYLNKASSGAILVTAADLCGSTSIKKANDGFEQGFWNAVKNPKSRLLAIGGICEDAMGALMTGISAYGASVGVASSYGAFIAPLQHIAARLHAIGQQGRRDYNGQRANPFIMVCAHAGLKTGEDGPTHADPQPLQLLQENFPCGSIITLTPWDPNELWPVVIAALNSRPSVIAVFVTRPSEKIFNRDALKIPPLASAAKGVYALRFADAGKKPYHGTVVLQGSGEMNAFVEYVLPKIDEAHLNMNVYYVSSTELFDLLPKDEQEKIFPLTHRKEAVGITGFTLATLYRWVLSEEGREMSLHPFKDGRYPGSGQAHKVLEEAHLGGDAQWQLIQDYAAKCEKVIIER</sequence>
<organism evidence="3 4">
    <name type="scientific">SAR324 cluster bacterium</name>
    <dbReference type="NCBI Taxonomy" id="2024889"/>
    <lineage>
        <taxon>Bacteria</taxon>
        <taxon>Deltaproteobacteria</taxon>
        <taxon>SAR324 cluster</taxon>
    </lineage>
</organism>
<reference evidence="3 4" key="1">
    <citation type="journal article" date="2020" name="Biotechnol. Biofuels">
        <title>New insights from the biogas microbiome by comprehensive genome-resolved metagenomics of nearly 1600 species originating from multiple anaerobic digesters.</title>
        <authorList>
            <person name="Campanaro S."/>
            <person name="Treu L."/>
            <person name="Rodriguez-R L.M."/>
            <person name="Kovalovszki A."/>
            <person name="Ziels R.M."/>
            <person name="Maus I."/>
            <person name="Zhu X."/>
            <person name="Kougias P.G."/>
            <person name="Basile A."/>
            <person name="Luo G."/>
            <person name="Schluter A."/>
            <person name="Konstantinidis K.T."/>
            <person name="Angelidaki I."/>
        </authorList>
    </citation>
    <scope>NUCLEOTIDE SEQUENCE [LARGE SCALE GENOMIC DNA]</scope>
    <source>
        <strain evidence="3">AS27yjCOA_65</strain>
    </source>
</reference>